<dbReference type="Pfam" id="PF00293">
    <property type="entry name" value="NUDIX"/>
    <property type="match status" value="1"/>
</dbReference>
<organism evidence="2 3">
    <name type="scientific">Jeotgalibacillus malaysiensis</name>
    <dbReference type="NCBI Taxonomy" id="1508404"/>
    <lineage>
        <taxon>Bacteria</taxon>
        <taxon>Bacillati</taxon>
        <taxon>Bacillota</taxon>
        <taxon>Bacilli</taxon>
        <taxon>Bacillales</taxon>
        <taxon>Caryophanaceae</taxon>
        <taxon>Jeotgalibacillus</taxon>
    </lineage>
</organism>
<dbReference type="HOGENOM" id="CLU_060552_1_0_9"/>
<feature type="domain" description="Nudix hydrolase" evidence="1">
    <location>
        <begin position="29"/>
        <end position="164"/>
    </location>
</feature>
<dbReference type="PROSITE" id="PS51462">
    <property type="entry name" value="NUDIX"/>
    <property type="match status" value="1"/>
</dbReference>
<dbReference type="CDD" id="cd04692">
    <property type="entry name" value="NUDIX_Hydrolase"/>
    <property type="match status" value="1"/>
</dbReference>
<dbReference type="EMBL" id="CP009416">
    <property type="protein sequence ID" value="AJD89810.1"/>
    <property type="molecule type" value="Genomic_DNA"/>
</dbReference>
<reference evidence="2 3" key="1">
    <citation type="submission" date="2014-08" db="EMBL/GenBank/DDBJ databases">
        <title>Complete genome of a marine bacteria Jeotgalibacillus malaysiensis.</title>
        <authorList>
            <person name="Yaakop A.S."/>
            <person name="Chan K.-G."/>
            <person name="Goh K.M."/>
        </authorList>
    </citation>
    <scope>NUCLEOTIDE SEQUENCE [LARGE SCALE GENOMIC DNA]</scope>
    <source>
        <strain evidence="2 3">D5</strain>
    </source>
</reference>
<dbReference type="GO" id="GO:0003824">
    <property type="term" value="F:catalytic activity"/>
    <property type="evidence" value="ECO:0007669"/>
    <property type="project" value="UniProtKB-ARBA"/>
</dbReference>
<dbReference type="PANTHER" id="PTHR10885">
    <property type="entry name" value="ISOPENTENYL-DIPHOSPHATE DELTA-ISOMERASE"/>
    <property type="match status" value="1"/>
</dbReference>
<sequence length="201" mass="23228">MESERLSVFNEKHQYIGEKTRSEVHEKGYWHETFHCWLVDGDSLYFQLRSEDKKDYPGLLDITAAGHLLSGETVRDGIREMQEEIGIHVPFDQLNSLGVIECVADRGSFIDKEFAHTFLLKGTFRDGDFELQDEEVAGMIRTDLESFRSLCRGECDEVRVQGFKIIGNEKINIDQSVGIEAFVPHQTAFYLTILERIDQYR</sequence>
<protein>
    <recommendedName>
        <fullName evidence="1">Nudix hydrolase domain-containing protein</fullName>
    </recommendedName>
</protein>
<dbReference type="Gene3D" id="3.90.79.10">
    <property type="entry name" value="Nucleoside Triphosphate Pyrophosphohydrolase"/>
    <property type="match status" value="1"/>
</dbReference>
<accession>A0A0B5AHE9</accession>
<dbReference type="BioCyc" id="JESP1508404:G14D9-9710-MONOMER"/>
<proteinExistence type="predicted"/>
<dbReference type="SUPFAM" id="SSF55811">
    <property type="entry name" value="Nudix"/>
    <property type="match status" value="1"/>
</dbReference>
<keyword evidence="3" id="KW-1185">Reference proteome</keyword>
<evidence type="ECO:0000313" key="2">
    <source>
        <dbReference type="EMBL" id="AJD89810.1"/>
    </source>
</evidence>
<dbReference type="OrthoDB" id="9780586at2"/>
<dbReference type="STRING" id="1508404.JMA_04930"/>
<dbReference type="PANTHER" id="PTHR10885:SF0">
    <property type="entry name" value="ISOPENTENYL-DIPHOSPHATE DELTA-ISOMERASE"/>
    <property type="match status" value="1"/>
</dbReference>
<dbReference type="AlphaFoldDB" id="A0A0B5AHE9"/>
<evidence type="ECO:0000259" key="1">
    <source>
        <dbReference type="PROSITE" id="PS51462"/>
    </source>
</evidence>
<evidence type="ECO:0000313" key="3">
    <source>
        <dbReference type="Proteomes" id="UP000031449"/>
    </source>
</evidence>
<dbReference type="InterPro" id="IPR000086">
    <property type="entry name" value="NUDIX_hydrolase_dom"/>
</dbReference>
<dbReference type="InterPro" id="IPR015797">
    <property type="entry name" value="NUDIX_hydrolase-like_dom_sf"/>
</dbReference>
<gene>
    <name evidence="2" type="ORF">JMA_04930</name>
</gene>
<name>A0A0B5AHE9_9BACL</name>
<dbReference type="KEGG" id="jeo:JMA_04930"/>
<dbReference type="Proteomes" id="UP000031449">
    <property type="component" value="Chromosome"/>
</dbReference>